<comment type="subunit">
    <text evidence="5">Homodimer.</text>
</comment>
<evidence type="ECO:0000256" key="3">
    <source>
        <dbReference type="ARBA" id="ARBA00022679"/>
    </source>
</evidence>
<comment type="function">
    <text evidence="5">Catalyzes the formation of 2'O-methylated cytidine (Cm32) or 2'O-methylated uridine (Um32) at position 32 in tRNA.</text>
</comment>
<keyword evidence="5" id="KW-0963">Cytoplasm</keyword>
<proteinExistence type="inferred from homology"/>
<keyword evidence="2 5" id="KW-0489">Methyltransferase</keyword>
<organism evidence="7 8">
    <name type="scientific">Alkalimarinus alittae</name>
    <dbReference type="NCBI Taxonomy" id="2961619"/>
    <lineage>
        <taxon>Bacteria</taxon>
        <taxon>Pseudomonadati</taxon>
        <taxon>Pseudomonadota</taxon>
        <taxon>Gammaproteobacteria</taxon>
        <taxon>Alteromonadales</taxon>
        <taxon>Alteromonadaceae</taxon>
        <taxon>Alkalimarinus</taxon>
    </lineage>
</organism>
<protein>
    <recommendedName>
        <fullName evidence="5">tRNA (cytidine/uridine-2'-O-)-methyltransferase TrmJ</fullName>
        <ecNumber evidence="5">2.1.1.200</ecNumber>
    </recommendedName>
    <alternativeName>
        <fullName evidence="5">tRNA (cytidine(32)/uridine(32)-2'-O)-methyltransferase</fullName>
    </alternativeName>
    <alternativeName>
        <fullName evidence="5">tRNA Cm32/Um32 methyltransferase</fullName>
    </alternativeName>
</protein>
<evidence type="ECO:0000256" key="1">
    <source>
        <dbReference type="ARBA" id="ARBA00007228"/>
    </source>
</evidence>
<dbReference type="InterPro" id="IPR001537">
    <property type="entry name" value="SpoU_MeTrfase"/>
</dbReference>
<dbReference type="SUPFAM" id="SSF75217">
    <property type="entry name" value="alpha/beta knot"/>
    <property type="match status" value="1"/>
</dbReference>
<dbReference type="GO" id="GO:0032259">
    <property type="term" value="P:methylation"/>
    <property type="evidence" value="ECO:0007669"/>
    <property type="project" value="UniProtKB-KW"/>
</dbReference>
<comment type="subcellular location">
    <subcellularLocation>
        <location evidence="5">Cytoplasm</location>
    </subcellularLocation>
</comment>
<reference evidence="7" key="1">
    <citation type="submission" date="2022-06" db="EMBL/GenBank/DDBJ databases">
        <title>Alkalimarinus sp. nov., isolated from gut of a Alitta virens.</title>
        <authorList>
            <person name="Yang A.I."/>
            <person name="Shin N.-R."/>
        </authorList>
    </citation>
    <scope>NUCLEOTIDE SEQUENCE</scope>
    <source>
        <strain evidence="7">A2M4</strain>
    </source>
</reference>
<evidence type="ECO:0000259" key="6">
    <source>
        <dbReference type="Pfam" id="PF00588"/>
    </source>
</evidence>
<comment type="similarity">
    <text evidence="1">Belongs to the class IV-like SAM-binding methyltransferase superfamily. RNA methyltransferase TrmH family.</text>
</comment>
<dbReference type="PANTHER" id="PTHR42786">
    <property type="entry name" value="TRNA/RRNA METHYLTRANSFERASE"/>
    <property type="match status" value="1"/>
</dbReference>
<sequence>MYSNVRIVMMYTSHPGNIGAVARAMKNMGLGELCLVSPKSFPDIVAERRAAGAKDILADAKVVETFDEALEGCVAVVGASARGRKIPWPVMNPRDCAKKVREFALLPKTGSDQENQNKVAIVFGREDRGLTNDELQRCNYHVHIPTNPDYGSLNVAMALQVVAYELRMDYLLYSGLGDATQAAPTLSPENDGWDEALATSDEVEGLIGHLEAVMIKTEFFDPENPRQLIPRLRRLFQRSRMDKIEVNIMRGFLNTVLKAIKDKC</sequence>
<evidence type="ECO:0000313" key="7">
    <source>
        <dbReference type="EMBL" id="UZE97706.1"/>
    </source>
</evidence>
<dbReference type="CDD" id="cd18093">
    <property type="entry name" value="SpoU-like_TrmJ"/>
    <property type="match status" value="1"/>
</dbReference>
<dbReference type="InterPro" id="IPR029028">
    <property type="entry name" value="Alpha/beta_knot_MTases"/>
</dbReference>
<evidence type="ECO:0000313" key="8">
    <source>
        <dbReference type="Proteomes" id="UP001163739"/>
    </source>
</evidence>
<dbReference type="GO" id="GO:0008168">
    <property type="term" value="F:methyltransferase activity"/>
    <property type="evidence" value="ECO:0007669"/>
    <property type="project" value="UniProtKB-KW"/>
</dbReference>
<dbReference type="EC" id="2.1.1.200" evidence="5"/>
<dbReference type="Proteomes" id="UP001163739">
    <property type="component" value="Chromosome"/>
</dbReference>
<evidence type="ECO:0000256" key="5">
    <source>
        <dbReference type="RuleBase" id="RU362024"/>
    </source>
</evidence>
<feature type="domain" description="tRNA/rRNA methyltransferase SpoU type" evidence="6">
    <location>
        <begin position="5"/>
        <end position="164"/>
    </location>
</feature>
<dbReference type="RefSeq" id="WP_265049182.1">
    <property type="nucleotide sequence ID" value="NZ_CP100390.1"/>
</dbReference>
<evidence type="ECO:0000256" key="4">
    <source>
        <dbReference type="ARBA" id="ARBA00022691"/>
    </source>
</evidence>
<dbReference type="Gene3D" id="3.40.1280.10">
    <property type="match status" value="1"/>
</dbReference>
<evidence type="ECO:0000256" key="2">
    <source>
        <dbReference type="ARBA" id="ARBA00022603"/>
    </source>
</evidence>
<comment type="catalytic activity">
    <reaction evidence="5">
        <text>cytidine(32) in tRNA + S-adenosyl-L-methionine = 2'-O-methylcytidine(32) in tRNA + S-adenosyl-L-homocysteine + H(+)</text>
        <dbReference type="Rhea" id="RHEA:42932"/>
        <dbReference type="Rhea" id="RHEA-COMP:10288"/>
        <dbReference type="Rhea" id="RHEA-COMP:10289"/>
        <dbReference type="ChEBI" id="CHEBI:15378"/>
        <dbReference type="ChEBI" id="CHEBI:57856"/>
        <dbReference type="ChEBI" id="CHEBI:59789"/>
        <dbReference type="ChEBI" id="CHEBI:74495"/>
        <dbReference type="ChEBI" id="CHEBI:82748"/>
        <dbReference type="EC" id="2.1.1.200"/>
    </reaction>
</comment>
<dbReference type="InterPro" id="IPR004384">
    <property type="entry name" value="RNA_MeTrfase_TrmJ/LasT"/>
</dbReference>
<keyword evidence="3" id="KW-0808">Transferase</keyword>
<dbReference type="Gene3D" id="1.10.8.590">
    <property type="match status" value="1"/>
</dbReference>
<dbReference type="EMBL" id="CP100390">
    <property type="protein sequence ID" value="UZE97706.1"/>
    <property type="molecule type" value="Genomic_DNA"/>
</dbReference>
<dbReference type="PIRSF" id="PIRSF004808">
    <property type="entry name" value="LasT"/>
    <property type="match status" value="1"/>
</dbReference>
<dbReference type="InterPro" id="IPR029026">
    <property type="entry name" value="tRNA_m1G_MTases_N"/>
</dbReference>
<keyword evidence="4 5" id="KW-0949">S-adenosyl-L-methionine</keyword>
<keyword evidence="8" id="KW-1185">Reference proteome</keyword>
<dbReference type="Pfam" id="PF00588">
    <property type="entry name" value="SpoU_methylase"/>
    <property type="match status" value="1"/>
</dbReference>
<keyword evidence="5" id="KW-0819">tRNA processing</keyword>
<gene>
    <name evidence="5" type="primary">trmJ</name>
    <name evidence="7" type="ORF">NKI27_08220</name>
</gene>
<comment type="catalytic activity">
    <reaction evidence="5">
        <text>uridine(32) in tRNA + S-adenosyl-L-methionine = 2'-O-methyluridine(32) in tRNA + S-adenosyl-L-homocysteine + H(+)</text>
        <dbReference type="Rhea" id="RHEA:42936"/>
        <dbReference type="Rhea" id="RHEA-COMP:10107"/>
        <dbReference type="Rhea" id="RHEA-COMP:10290"/>
        <dbReference type="ChEBI" id="CHEBI:15378"/>
        <dbReference type="ChEBI" id="CHEBI:57856"/>
        <dbReference type="ChEBI" id="CHEBI:59789"/>
        <dbReference type="ChEBI" id="CHEBI:65315"/>
        <dbReference type="ChEBI" id="CHEBI:74478"/>
        <dbReference type="EC" id="2.1.1.200"/>
    </reaction>
</comment>
<accession>A0ABY6N6F3</accession>
<name>A0ABY6N6F3_9ALTE</name>
<dbReference type="PANTHER" id="PTHR42786:SF2">
    <property type="entry name" value="TRNA (CYTIDINE_URIDINE-2'-O-)-METHYLTRANSFERASE TRMJ"/>
    <property type="match status" value="1"/>
</dbReference>
<dbReference type="NCBIfam" id="TIGR00050">
    <property type="entry name" value="rRNA_methyl_1"/>
    <property type="match status" value="1"/>
</dbReference>